<sequence length="414" mass="46315">MVSTTARADSGTASPLGLPTFTRADLALHAQKFPWSPDSTHPTYMVIHNKVYDIRDLIPAHPGGAVILTHVGRDGSDAFDAFHPESTAEVLADYYVGDLVDKDKVRVEDRFAEQIRGLKREFAEEGLYKSNKLYFSSSFRFLSPLRLWPLPSFHDFLHHAVFRNRDINNLIGYLVGGVFQGFSVSWWKDKHNTHHAQPNVHGEDPDIDTMPLLAWSEHALELFADVTPGEMAASPGLAKLFVPRQAVLYFPILAVARVSWALQSALHSGTRTSSVALHWVWYFGLLTTCLTPLRALAYFAASQAACGLLLASVFSLNHNGMRILSQAEADKMDFYTKQIVTGRDVHPSLVHHLFPNMPRHAYPKVKPVIERLCREAGVDHHSTGFWEGTAEVLRRLDEISRIAVGMDKAKQKAE</sequence>
<dbReference type="AlphaFoldDB" id="A0A1Y2HCV9"/>
<dbReference type="CDD" id="cd03506">
    <property type="entry name" value="Delta6-FADS-like"/>
    <property type="match status" value="1"/>
</dbReference>
<keyword evidence="10" id="KW-1185">Reference proteome</keyword>
<dbReference type="SUPFAM" id="SSF55856">
    <property type="entry name" value="Cytochrome b5-like heme/steroid binding domain"/>
    <property type="match status" value="1"/>
</dbReference>
<dbReference type="GO" id="GO:0006629">
    <property type="term" value="P:lipid metabolic process"/>
    <property type="evidence" value="ECO:0007669"/>
    <property type="project" value="UniProtKB-KW"/>
</dbReference>
<protein>
    <submittedName>
        <fullName evidence="9">Fatty acid desaturase-domain-containing protein</fullName>
    </submittedName>
</protein>
<dbReference type="EMBL" id="MCFL01000055">
    <property type="protein sequence ID" value="ORZ31751.1"/>
    <property type="molecule type" value="Genomic_DNA"/>
</dbReference>
<dbReference type="Proteomes" id="UP000193411">
    <property type="component" value="Unassembled WGS sequence"/>
</dbReference>
<evidence type="ECO:0000256" key="7">
    <source>
        <dbReference type="ARBA" id="ARBA00023136"/>
    </source>
</evidence>
<dbReference type="STRING" id="765915.A0A1Y2HCV9"/>
<dbReference type="PANTHER" id="PTHR19353:SF88">
    <property type="entry name" value="DELTA(5) FATTY ACID DESATURASE FAT-4"/>
    <property type="match status" value="1"/>
</dbReference>
<organism evidence="9 10">
    <name type="scientific">Catenaria anguillulae PL171</name>
    <dbReference type="NCBI Taxonomy" id="765915"/>
    <lineage>
        <taxon>Eukaryota</taxon>
        <taxon>Fungi</taxon>
        <taxon>Fungi incertae sedis</taxon>
        <taxon>Blastocladiomycota</taxon>
        <taxon>Blastocladiomycetes</taxon>
        <taxon>Blastocladiales</taxon>
        <taxon>Catenariaceae</taxon>
        <taxon>Catenaria</taxon>
    </lineage>
</organism>
<dbReference type="Gene3D" id="3.10.120.10">
    <property type="entry name" value="Cytochrome b5-like heme/steroid binding domain"/>
    <property type="match status" value="1"/>
</dbReference>
<accession>A0A1Y2HCV9</accession>
<dbReference type="OrthoDB" id="260091at2759"/>
<proteinExistence type="inferred from homology"/>
<keyword evidence="5" id="KW-0560">Oxidoreductase</keyword>
<dbReference type="Pfam" id="PF00173">
    <property type="entry name" value="Cyt-b5"/>
    <property type="match status" value="1"/>
</dbReference>
<dbReference type="PIRSF" id="PIRSF015921">
    <property type="entry name" value="FA_sphinglp_des"/>
    <property type="match status" value="1"/>
</dbReference>
<feature type="domain" description="Cytochrome b5 heme-binding" evidence="8">
    <location>
        <begin position="18"/>
        <end position="100"/>
    </location>
</feature>
<evidence type="ECO:0000313" key="10">
    <source>
        <dbReference type="Proteomes" id="UP000193411"/>
    </source>
</evidence>
<evidence type="ECO:0000313" key="9">
    <source>
        <dbReference type="EMBL" id="ORZ31751.1"/>
    </source>
</evidence>
<keyword evidence="4" id="KW-1133">Transmembrane helix</keyword>
<dbReference type="InterPro" id="IPR036400">
    <property type="entry name" value="Cyt_B5-like_heme/steroid_sf"/>
</dbReference>
<keyword evidence="6" id="KW-0443">Lipid metabolism</keyword>
<dbReference type="InterPro" id="IPR001199">
    <property type="entry name" value="Cyt_B5-like_heme/steroid-bd"/>
</dbReference>
<evidence type="ECO:0000256" key="3">
    <source>
        <dbReference type="ARBA" id="ARBA00022692"/>
    </source>
</evidence>
<evidence type="ECO:0000256" key="2">
    <source>
        <dbReference type="ARBA" id="ARBA00009295"/>
    </source>
</evidence>
<dbReference type="GO" id="GO:0016717">
    <property type="term" value="F:oxidoreductase activity, acting on paired donors, with oxidation of a pair of donors resulting in the reduction of molecular oxygen to two molecules of water"/>
    <property type="evidence" value="ECO:0007669"/>
    <property type="project" value="TreeGrafter"/>
</dbReference>
<evidence type="ECO:0000259" key="8">
    <source>
        <dbReference type="PROSITE" id="PS50255"/>
    </source>
</evidence>
<dbReference type="PANTHER" id="PTHR19353">
    <property type="entry name" value="FATTY ACID DESATURASE 2"/>
    <property type="match status" value="1"/>
</dbReference>
<comment type="similarity">
    <text evidence="2">Belongs to the fatty acid desaturase type 1 family.</text>
</comment>
<evidence type="ECO:0000256" key="6">
    <source>
        <dbReference type="ARBA" id="ARBA00023098"/>
    </source>
</evidence>
<dbReference type="GO" id="GO:0016020">
    <property type="term" value="C:membrane"/>
    <property type="evidence" value="ECO:0007669"/>
    <property type="project" value="UniProtKB-SubCell"/>
</dbReference>
<evidence type="ECO:0000256" key="5">
    <source>
        <dbReference type="ARBA" id="ARBA00023002"/>
    </source>
</evidence>
<dbReference type="PROSITE" id="PS50255">
    <property type="entry name" value="CYTOCHROME_B5_2"/>
    <property type="match status" value="1"/>
</dbReference>
<dbReference type="SMART" id="SM01117">
    <property type="entry name" value="Cyt-b5"/>
    <property type="match status" value="1"/>
</dbReference>
<evidence type="ECO:0000256" key="4">
    <source>
        <dbReference type="ARBA" id="ARBA00022989"/>
    </source>
</evidence>
<keyword evidence="3" id="KW-0812">Transmembrane</keyword>
<keyword evidence="7" id="KW-0472">Membrane</keyword>
<gene>
    <name evidence="9" type="ORF">BCR44DRAFT_1480267</name>
</gene>
<dbReference type="InterPro" id="IPR012171">
    <property type="entry name" value="Fatty_acid_desaturase"/>
</dbReference>
<comment type="subcellular location">
    <subcellularLocation>
        <location evidence="1">Membrane</location>
        <topology evidence="1">Multi-pass membrane protein</topology>
    </subcellularLocation>
</comment>
<dbReference type="InterPro" id="IPR005804">
    <property type="entry name" value="FA_desaturase_dom"/>
</dbReference>
<name>A0A1Y2HCV9_9FUNG</name>
<comment type="caution">
    <text evidence="9">The sequence shown here is derived from an EMBL/GenBank/DDBJ whole genome shotgun (WGS) entry which is preliminary data.</text>
</comment>
<evidence type="ECO:0000256" key="1">
    <source>
        <dbReference type="ARBA" id="ARBA00004141"/>
    </source>
</evidence>
<dbReference type="Pfam" id="PF00487">
    <property type="entry name" value="FA_desaturase"/>
    <property type="match status" value="1"/>
</dbReference>
<reference evidence="9 10" key="1">
    <citation type="submission" date="2016-07" db="EMBL/GenBank/DDBJ databases">
        <title>Pervasive Adenine N6-methylation of Active Genes in Fungi.</title>
        <authorList>
            <consortium name="DOE Joint Genome Institute"/>
            <person name="Mondo S.J."/>
            <person name="Dannebaum R.O."/>
            <person name="Kuo R.C."/>
            <person name="Labutti K."/>
            <person name="Haridas S."/>
            <person name="Kuo A."/>
            <person name="Salamov A."/>
            <person name="Ahrendt S.R."/>
            <person name="Lipzen A."/>
            <person name="Sullivan W."/>
            <person name="Andreopoulos W.B."/>
            <person name="Clum A."/>
            <person name="Lindquist E."/>
            <person name="Daum C."/>
            <person name="Ramamoorthy G.K."/>
            <person name="Gryganskyi A."/>
            <person name="Culley D."/>
            <person name="Magnuson J.K."/>
            <person name="James T.Y."/>
            <person name="O'Malley M.A."/>
            <person name="Stajich J.E."/>
            <person name="Spatafora J.W."/>
            <person name="Visel A."/>
            <person name="Grigoriev I.V."/>
        </authorList>
    </citation>
    <scope>NUCLEOTIDE SEQUENCE [LARGE SCALE GENOMIC DNA]</scope>
    <source>
        <strain evidence="9 10">PL171</strain>
    </source>
</reference>